<organism evidence="2 3">
    <name type="scientific">Ilyodon furcidens</name>
    <name type="common">goldbreast splitfin</name>
    <dbReference type="NCBI Taxonomy" id="33524"/>
    <lineage>
        <taxon>Eukaryota</taxon>
        <taxon>Metazoa</taxon>
        <taxon>Chordata</taxon>
        <taxon>Craniata</taxon>
        <taxon>Vertebrata</taxon>
        <taxon>Euteleostomi</taxon>
        <taxon>Actinopterygii</taxon>
        <taxon>Neopterygii</taxon>
        <taxon>Teleostei</taxon>
        <taxon>Neoteleostei</taxon>
        <taxon>Acanthomorphata</taxon>
        <taxon>Ovalentaria</taxon>
        <taxon>Atherinomorphae</taxon>
        <taxon>Cyprinodontiformes</taxon>
        <taxon>Goodeidae</taxon>
        <taxon>Ilyodon</taxon>
    </lineage>
</organism>
<feature type="compositionally biased region" description="Low complexity" evidence="1">
    <location>
        <begin position="48"/>
        <end position="58"/>
    </location>
</feature>
<accession>A0ABV0V8K8</accession>
<proteinExistence type="predicted"/>
<comment type="caution">
    <text evidence="2">The sequence shown here is derived from an EMBL/GenBank/DDBJ whole genome shotgun (WGS) entry which is preliminary data.</text>
</comment>
<reference evidence="2 3" key="1">
    <citation type="submission" date="2021-06" db="EMBL/GenBank/DDBJ databases">
        <authorList>
            <person name="Palmer J.M."/>
        </authorList>
    </citation>
    <scope>NUCLEOTIDE SEQUENCE [LARGE SCALE GENOMIC DNA]</scope>
    <source>
        <strain evidence="3">if_2019</strain>
        <tissue evidence="2">Muscle</tissue>
    </source>
</reference>
<protein>
    <submittedName>
        <fullName evidence="2">Uncharacterized protein</fullName>
    </submittedName>
</protein>
<keyword evidence="3" id="KW-1185">Reference proteome</keyword>
<feature type="compositionally biased region" description="Pro residues" evidence="1">
    <location>
        <begin position="63"/>
        <end position="74"/>
    </location>
</feature>
<name>A0ABV0V8K8_9TELE</name>
<feature type="region of interest" description="Disordered" evidence="1">
    <location>
        <begin position="1"/>
        <end position="74"/>
    </location>
</feature>
<gene>
    <name evidence="2" type="ORF">ILYODFUR_027805</name>
</gene>
<evidence type="ECO:0000256" key="1">
    <source>
        <dbReference type="SAM" id="MobiDB-lite"/>
    </source>
</evidence>
<dbReference type="EMBL" id="JAHRIQ010096395">
    <property type="protein sequence ID" value="MEQ2253025.1"/>
    <property type="molecule type" value="Genomic_DNA"/>
</dbReference>
<sequence length="74" mass="7963">MPCSLPTDSPSRTSCARQPARSPMLSTDLSTWTPGVDLPGTNIDDRTSQPSSLTSTSSRFQPRPVPIPDSPQHI</sequence>
<feature type="compositionally biased region" description="Polar residues" evidence="1">
    <location>
        <begin position="1"/>
        <end position="16"/>
    </location>
</feature>
<evidence type="ECO:0000313" key="3">
    <source>
        <dbReference type="Proteomes" id="UP001482620"/>
    </source>
</evidence>
<feature type="compositionally biased region" description="Polar residues" evidence="1">
    <location>
        <begin position="24"/>
        <end position="33"/>
    </location>
</feature>
<dbReference type="Proteomes" id="UP001482620">
    <property type="component" value="Unassembled WGS sequence"/>
</dbReference>
<evidence type="ECO:0000313" key="2">
    <source>
        <dbReference type="EMBL" id="MEQ2253025.1"/>
    </source>
</evidence>